<keyword evidence="2 8" id="KW-0645">Protease</keyword>
<evidence type="ECO:0000259" key="11">
    <source>
        <dbReference type="PROSITE" id="PS51767"/>
    </source>
</evidence>
<dbReference type="PROSITE" id="PS00141">
    <property type="entry name" value="ASP_PROTEASE"/>
    <property type="match status" value="1"/>
</dbReference>
<comment type="similarity">
    <text evidence="1 8">Belongs to the peptidase A1 family.</text>
</comment>
<dbReference type="InterPro" id="IPR001969">
    <property type="entry name" value="Aspartic_peptidase_AS"/>
</dbReference>
<dbReference type="PANTHER" id="PTHR13683">
    <property type="entry name" value="ASPARTYL PROTEASES"/>
    <property type="match status" value="1"/>
</dbReference>
<dbReference type="Pfam" id="PF14541">
    <property type="entry name" value="TAXi_C"/>
    <property type="match status" value="1"/>
</dbReference>
<evidence type="ECO:0000256" key="8">
    <source>
        <dbReference type="RuleBase" id="RU000454"/>
    </source>
</evidence>
<dbReference type="CDD" id="cd05472">
    <property type="entry name" value="cnd41_like"/>
    <property type="match status" value="1"/>
</dbReference>
<evidence type="ECO:0000256" key="2">
    <source>
        <dbReference type="ARBA" id="ARBA00022670"/>
    </source>
</evidence>
<dbReference type="InterPro" id="IPR033873">
    <property type="entry name" value="CND41-like"/>
</dbReference>
<evidence type="ECO:0000313" key="13">
    <source>
        <dbReference type="Proteomes" id="UP000244336"/>
    </source>
</evidence>
<evidence type="ECO:0000256" key="6">
    <source>
        <dbReference type="ARBA" id="ARBA00023157"/>
    </source>
</evidence>
<dbReference type="Gene3D" id="2.40.70.10">
    <property type="entry name" value="Acid Proteases"/>
    <property type="match status" value="2"/>
</dbReference>
<dbReference type="Gramene" id="PUZ59972">
    <property type="protein sequence ID" value="PUZ59972"/>
    <property type="gene ID" value="GQ55_4G086000"/>
</dbReference>
<dbReference type="InterPro" id="IPR032861">
    <property type="entry name" value="TAXi_N"/>
</dbReference>
<reference evidence="12 13" key="1">
    <citation type="submission" date="2018-04" db="EMBL/GenBank/DDBJ databases">
        <title>WGS assembly of Panicum hallii var. hallii HAL2.</title>
        <authorList>
            <person name="Lovell J."/>
            <person name="Jenkins J."/>
            <person name="Lowry D."/>
            <person name="Mamidi S."/>
            <person name="Sreedasyam A."/>
            <person name="Weng X."/>
            <person name="Barry K."/>
            <person name="Bonette J."/>
            <person name="Campitelli B."/>
            <person name="Daum C."/>
            <person name="Gordon S."/>
            <person name="Gould B."/>
            <person name="Lipzen A."/>
            <person name="MacQueen A."/>
            <person name="Palacio-Mejia J."/>
            <person name="Plott C."/>
            <person name="Shakirov E."/>
            <person name="Shu S."/>
            <person name="Yoshinaga Y."/>
            <person name="Zane M."/>
            <person name="Rokhsar D."/>
            <person name="Grimwood J."/>
            <person name="Schmutz J."/>
            <person name="Juenger T."/>
        </authorList>
    </citation>
    <scope>NUCLEOTIDE SEQUENCE [LARGE SCALE GENOMIC DNA]</scope>
    <source>
        <strain evidence="13">cv. HAL2</strain>
    </source>
</reference>
<keyword evidence="3" id="KW-0732">Signal</keyword>
<sequence>MAVTRRAALLPPPPLAPPAGRPLSSQPLDGVPMAAASCRPSHGSFCLLLLLVAVGAAAALGAAGSSSHVQLSVESLLPAAGSSCPTPKEQQHGAATGTRMPVVHQHGPCSPLSGKREKAPSHTEILAADQRRVEYIHRRVSETTGRVRPKRAAAPVHLQPRAPSTPTPSSPSSYAKSANLPASSGRALGTGNYVVTIGLGTPSERFTVVFDTGSDTTWVQCQPCVAYCYRQKEPLFRPAKSSTYANISCTSSYCDDLYTSGCDGGHCLYAVRYGDGSLTVGFYAQDTLKLAYDVVKEFRFGCGEKNRGLFGRSAGLMGLGRGKTSLTVQAYDKYGGVFAYCLPATTSGTTGFLDFGPGAPAANARLTPMLTDNGPTFYYVGVTGIKVGGHLLPIPESVFSAAGALVDSGTVITRLPPSAYKPLSSAFARGMDALGYEKAPAFSILDTCYDLTGHQGSIALPAVSLVFKGGACLDVDASGILYVADVSQACLAFAANDDDADVAIIGNTQQKTYGVLYDLGRKVVGFAPGAC</sequence>
<evidence type="ECO:0000313" key="12">
    <source>
        <dbReference type="EMBL" id="PUZ59972.1"/>
    </source>
</evidence>
<keyword evidence="10" id="KW-1133">Transmembrane helix</keyword>
<dbReference type="FunFam" id="2.40.70.10:FF:000013">
    <property type="entry name" value="Aspartyl protease AED1"/>
    <property type="match status" value="1"/>
</dbReference>
<dbReference type="PRINTS" id="PR00792">
    <property type="entry name" value="PEPSIN"/>
</dbReference>
<keyword evidence="10" id="KW-0472">Membrane</keyword>
<dbReference type="FunFam" id="2.40.70.10:FF:000021">
    <property type="entry name" value="Aspartyl protease AED1"/>
    <property type="match status" value="1"/>
</dbReference>
<dbReference type="EMBL" id="CM009752">
    <property type="protein sequence ID" value="PUZ59972.1"/>
    <property type="molecule type" value="Genomic_DNA"/>
</dbReference>
<feature type="region of interest" description="Disordered" evidence="9">
    <location>
        <begin position="1"/>
        <end position="24"/>
    </location>
</feature>
<dbReference type="SUPFAM" id="SSF50630">
    <property type="entry name" value="Acid proteases"/>
    <property type="match status" value="1"/>
</dbReference>
<evidence type="ECO:0000256" key="5">
    <source>
        <dbReference type="ARBA" id="ARBA00022801"/>
    </source>
</evidence>
<dbReference type="Pfam" id="PF14543">
    <property type="entry name" value="TAXi_N"/>
    <property type="match status" value="1"/>
</dbReference>
<evidence type="ECO:0000256" key="9">
    <source>
        <dbReference type="SAM" id="MobiDB-lite"/>
    </source>
</evidence>
<evidence type="ECO:0000256" key="10">
    <source>
        <dbReference type="SAM" id="Phobius"/>
    </source>
</evidence>
<feature type="active site" evidence="7">
    <location>
        <position position="407"/>
    </location>
</feature>
<dbReference type="InterPro" id="IPR032799">
    <property type="entry name" value="TAXi_C"/>
</dbReference>
<evidence type="ECO:0000256" key="3">
    <source>
        <dbReference type="ARBA" id="ARBA00022729"/>
    </source>
</evidence>
<dbReference type="AlphaFoldDB" id="A0A2T7DWM3"/>
<feature type="transmembrane region" description="Helical" evidence="10">
    <location>
        <begin position="45"/>
        <end position="64"/>
    </location>
</feature>
<dbReference type="PANTHER" id="PTHR13683:SF902">
    <property type="entry name" value="OS06G0610800 PROTEIN"/>
    <property type="match status" value="1"/>
</dbReference>
<dbReference type="GO" id="GO:0004190">
    <property type="term" value="F:aspartic-type endopeptidase activity"/>
    <property type="evidence" value="ECO:0007669"/>
    <property type="project" value="UniProtKB-KW"/>
</dbReference>
<gene>
    <name evidence="12" type="ORF">GQ55_4G086000</name>
</gene>
<keyword evidence="5 8" id="KW-0378">Hydrolase</keyword>
<feature type="compositionally biased region" description="Pro residues" evidence="9">
    <location>
        <begin position="10"/>
        <end position="20"/>
    </location>
</feature>
<evidence type="ECO:0000256" key="4">
    <source>
        <dbReference type="ARBA" id="ARBA00022750"/>
    </source>
</evidence>
<dbReference type="Proteomes" id="UP000244336">
    <property type="component" value="Chromosome 4"/>
</dbReference>
<name>A0A2T7DWM3_9POAL</name>
<feature type="active site" evidence="7">
    <location>
        <position position="211"/>
    </location>
</feature>
<proteinExistence type="inferred from homology"/>
<evidence type="ECO:0000256" key="7">
    <source>
        <dbReference type="PIRSR" id="PIRSR601461-1"/>
    </source>
</evidence>
<keyword evidence="4 8" id="KW-0064">Aspartyl protease</keyword>
<dbReference type="InterPro" id="IPR001461">
    <property type="entry name" value="Aspartic_peptidase_A1"/>
</dbReference>
<organism evidence="12 13">
    <name type="scientific">Panicum hallii var. hallii</name>
    <dbReference type="NCBI Taxonomy" id="1504633"/>
    <lineage>
        <taxon>Eukaryota</taxon>
        <taxon>Viridiplantae</taxon>
        <taxon>Streptophyta</taxon>
        <taxon>Embryophyta</taxon>
        <taxon>Tracheophyta</taxon>
        <taxon>Spermatophyta</taxon>
        <taxon>Magnoliopsida</taxon>
        <taxon>Liliopsida</taxon>
        <taxon>Poales</taxon>
        <taxon>Poaceae</taxon>
        <taxon>PACMAD clade</taxon>
        <taxon>Panicoideae</taxon>
        <taxon>Panicodae</taxon>
        <taxon>Paniceae</taxon>
        <taxon>Panicinae</taxon>
        <taxon>Panicum</taxon>
        <taxon>Panicum sect. Panicum</taxon>
    </lineage>
</organism>
<keyword evidence="13" id="KW-1185">Reference proteome</keyword>
<dbReference type="OrthoDB" id="2747330at2759"/>
<dbReference type="InterPro" id="IPR021109">
    <property type="entry name" value="Peptidase_aspartic_dom_sf"/>
</dbReference>
<feature type="region of interest" description="Disordered" evidence="9">
    <location>
        <begin position="80"/>
        <end position="120"/>
    </location>
</feature>
<accession>A0A2T7DWM3</accession>
<protein>
    <recommendedName>
        <fullName evidence="11">Peptidase A1 domain-containing protein</fullName>
    </recommendedName>
</protein>
<feature type="domain" description="Peptidase A1" evidence="11">
    <location>
        <begin position="193"/>
        <end position="527"/>
    </location>
</feature>
<dbReference type="GO" id="GO:0006508">
    <property type="term" value="P:proteolysis"/>
    <property type="evidence" value="ECO:0007669"/>
    <property type="project" value="UniProtKB-KW"/>
</dbReference>
<dbReference type="InterPro" id="IPR033121">
    <property type="entry name" value="PEPTIDASE_A1"/>
</dbReference>
<dbReference type="PROSITE" id="PS51767">
    <property type="entry name" value="PEPTIDASE_A1"/>
    <property type="match status" value="1"/>
</dbReference>
<keyword evidence="6" id="KW-1015">Disulfide bond</keyword>
<evidence type="ECO:0000256" key="1">
    <source>
        <dbReference type="ARBA" id="ARBA00007447"/>
    </source>
</evidence>
<feature type="region of interest" description="Disordered" evidence="9">
    <location>
        <begin position="142"/>
        <end position="181"/>
    </location>
</feature>
<keyword evidence="10" id="KW-0812">Transmembrane</keyword>